<evidence type="ECO:0000313" key="2">
    <source>
        <dbReference type="Proteomes" id="UP000034681"/>
    </source>
</evidence>
<name>A0A0M2PT22_PROHO</name>
<dbReference type="eggNOG" id="ENOG503319X">
    <property type="taxonomic scope" value="Bacteria"/>
</dbReference>
<proteinExistence type="predicted"/>
<sequence length="247" mass="26460">MGKFLKTAGLLVLALGVGAGVLAYAYWQRLTALPDWYQGQTMGPSGAIVAASATPRPATAVPAPAVQTAAQDIRQRLYQDLTNPAPLPVELTSTDLETLVLDKLLDQEAGSQLLDSVQGFDTTIEDGRVKGGAVINTDSLPRQALSPRELEVLDRLLQTVPGLQGRDLYIGLVGQPQMDQGTLSWQDGLQIQVGTVTWGVTDLADQLGVDPGRLEQELNKVLRDLPVESLRIDGDRVILQGISMQGN</sequence>
<evidence type="ECO:0000313" key="1">
    <source>
        <dbReference type="EMBL" id="KKI99279.1"/>
    </source>
</evidence>
<dbReference type="OrthoDB" id="528010at2"/>
<dbReference type="STRING" id="317619.GCA_000332315_02427"/>
<keyword evidence="2" id="KW-1185">Reference proteome</keyword>
<organism evidence="1 2">
    <name type="scientific">Prochlorothrix hollandica PCC 9006 = CALU 1027</name>
    <dbReference type="NCBI Taxonomy" id="317619"/>
    <lineage>
        <taxon>Bacteria</taxon>
        <taxon>Bacillati</taxon>
        <taxon>Cyanobacteriota</taxon>
        <taxon>Cyanophyceae</taxon>
        <taxon>Prochlorotrichales</taxon>
        <taxon>Prochlorotrichaceae</taxon>
        <taxon>Prochlorothrix</taxon>
    </lineage>
</organism>
<protein>
    <submittedName>
        <fullName evidence="1">Uncharacterized protein</fullName>
    </submittedName>
</protein>
<dbReference type="AlphaFoldDB" id="A0A0M2PT22"/>
<comment type="caution">
    <text evidence="1">The sequence shown here is derived from an EMBL/GenBank/DDBJ whole genome shotgun (WGS) entry which is preliminary data.</text>
</comment>
<dbReference type="Proteomes" id="UP000034681">
    <property type="component" value="Unassembled WGS sequence"/>
</dbReference>
<reference evidence="1" key="1">
    <citation type="submission" date="2012-04" db="EMBL/GenBank/DDBJ databases">
        <authorList>
            <person name="Borisov I.G."/>
            <person name="Ivanikova N.V."/>
            <person name="Pinevich A.V."/>
        </authorList>
    </citation>
    <scope>NUCLEOTIDE SEQUENCE</scope>
    <source>
        <strain evidence="1">CALU 1027</strain>
    </source>
</reference>
<accession>A0A0M2PT22</accession>
<gene>
    <name evidence="1" type="ORF">PROH_16240</name>
</gene>
<dbReference type="EMBL" id="AJTX02000006">
    <property type="protein sequence ID" value="KKI99279.1"/>
    <property type="molecule type" value="Genomic_DNA"/>
</dbReference>